<dbReference type="PROSITE" id="PS51257">
    <property type="entry name" value="PROKAR_LIPOPROTEIN"/>
    <property type="match status" value="1"/>
</dbReference>
<gene>
    <name evidence="4" type="ORF">A5844_001514</name>
</gene>
<dbReference type="Proteomes" id="UP000194933">
    <property type="component" value="Unassembled WGS sequence"/>
</dbReference>
<dbReference type="SMART" id="SM00062">
    <property type="entry name" value="PBPb"/>
    <property type="match status" value="1"/>
</dbReference>
<dbReference type="STRING" id="1987383.A5844_001514"/>
<name>A0A242K138_9ENTE</name>
<dbReference type="PANTHER" id="PTHR35936">
    <property type="entry name" value="MEMBRANE-BOUND LYTIC MUREIN TRANSGLYCOSYLASE F"/>
    <property type="match status" value="1"/>
</dbReference>
<feature type="domain" description="Solute-binding protein family 3/N-terminal" evidence="2">
    <location>
        <begin position="38"/>
        <end position="266"/>
    </location>
</feature>
<accession>A0A242K138</accession>
<dbReference type="PANTHER" id="PTHR35936:SF34">
    <property type="entry name" value="ABC TRANSPORTER EXTRACELLULAR-BINDING PROTEIN YCKB-RELATED"/>
    <property type="match status" value="1"/>
</dbReference>
<dbReference type="GO" id="GO:0015276">
    <property type="term" value="F:ligand-gated monoatomic ion channel activity"/>
    <property type="evidence" value="ECO:0007669"/>
    <property type="project" value="InterPro"/>
</dbReference>
<sequence length="273" mass="31120">MKKLSVLILFFMGIFILSGCTNQRTAQESWPRINEEKKIIIGLDDTFVPMGFRDKEGKLTGFDIELAKAVFDEYGITVEFQPIDWSMKEFELNNGTIDLIWNGYSKTEERAKKVQFTNPYMENDQVLITPKNSGITSFSQMKGKILGAQNGSSGYDMFIKQPEVLKDIVKNQDAVLYSSFNEALIDLKSGRIDGLLMDKVYANYYLKQRNELQDFNIITGAFEGENFAIGARKNDDQLVEKVNQGIARLVENGEFKKISERWFGEDVTPQGNH</sequence>
<dbReference type="InterPro" id="IPR001638">
    <property type="entry name" value="Solute-binding_3/MltF_N"/>
</dbReference>
<dbReference type="AlphaFoldDB" id="A0A242K138"/>
<evidence type="ECO:0000313" key="4">
    <source>
        <dbReference type="EMBL" id="OTP11379.1"/>
    </source>
</evidence>
<dbReference type="SMART" id="SM00079">
    <property type="entry name" value="PBPe"/>
    <property type="match status" value="1"/>
</dbReference>
<evidence type="ECO:0000256" key="1">
    <source>
        <dbReference type="ARBA" id="ARBA00022729"/>
    </source>
</evidence>
<evidence type="ECO:0000259" key="2">
    <source>
        <dbReference type="SMART" id="SM00062"/>
    </source>
</evidence>
<organism evidence="4 5">
    <name type="scientific">Candidatus Enterococcus wittei</name>
    <dbReference type="NCBI Taxonomy" id="1987383"/>
    <lineage>
        <taxon>Bacteria</taxon>
        <taxon>Bacillati</taxon>
        <taxon>Bacillota</taxon>
        <taxon>Bacilli</taxon>
        <taxon>Lactobacillales</taxon>
        <taxon>Enterococcaceae</taxon>
        <taxon>Enterococcus</taxon>
    </lineage>
</organism>
<dbReference type="Pfam" id="PF00497">
    <property type="entry name" value="SBP_bac_3"/>
    <property type="match status" value="1"/>
</dbReference>
<evidence type="ECO:0000313" key="5">
    <source>
        <dbReference type="Proteomes" id="UP000194933"/>
    </source>
</evidence>
<dbReference type="RefSeq" id="WP_086284604.1">
    <property type="nucleotide sequence ID" value="NZ_NGMO01000002.1"/>
</dbReference>
<reference evidence="4 5" key="1">
    <citation type="submission" date="2017-05" db="EMBL/GenBank/DDBJ databases">
        <title>The Genome Sequence of Enterococcus sp. 10A9_DIV0425.</title>
        <authorList>
            <consortium name="The Broad Institute Genomics Platform"/>
            <consortium name="The Broad Institute Genomic Center for Infectious Diseases"/>
            <person name="Earl A."/>
            <person name="Manson A."/>
            <person name="Schwartman J."/>
            <person name="Gilmore M."/>
            <person name="Abouelleil A."/>
            <person name="Cao P."/>
            <person name="Chapman S."/>
            <person name="Cusick C."/>
            <person name="Shea T."/>
            <person name="Young S."/>
            <person name="Neafsey D."/>
            <person name="Nusbaum C."/>
            <person name="Birren B."/>
        </authorList>
    </citation>
    <scope>NUCLEOTIDE SEQUENCE [LARGE SCALE GENOMIC DNA]</scope>
    <source>
        <strain evidence="4 5">10A9_DIV0425</strain>
    </source>
</reference>
<comment type="caution">
    <text evidence="4">The sequence shown here is derived from an EMBL/GenBank/DDBJ whole genome shotgun (WGS) entry which is preliminary data.</text>
</comment>
<feature type="domain" description="Ionotropic glutamate receptor C-terminal" evidence="3">
    <location>
        <begin position="38"/>
        <end position="265"/>
    </location>
</feature>
<dbReference type="EMBL" id="NGMO01000002">
    <property type="protein sequence ID" value="OTP11379.1"/>
    <property type="molecule type" value="Genomic_DNA"/>
</dbReference>
<proteinExistence type="predicted"/>
<dbReference type="GO" id="GO:0016020">
    <property type="term" value="C:membrane"/>
    <property type="evidence" value="ECO:0007669"/>
    <property type="project" value="InterPro"/>
</dbReference>
<dbReference type="SUPFAM" id="SSF53850">
    <property type="entry name" value="Periplasmic binding protein-like II"/>
    <property type="match status" value="1"/>
</dbReference>
<evidence type="ECO:0000259" key="3">
    <source>
        <dbReference type="SMART" id="SM00079"/>
    </source>
</evidence>
<dbReference type="Gene3D" id="3.40.190.10">
    <property type="entry name" value="Periplasmic binding protein-like II"/>
    <property type="match status" value="2"/>
</dbReference>
<dbReference type="InterPro" id="IPR001320">
    <property type="entry name" value="Iontro_rcpt_C"/>
</dbReference>
<dbReference type="CDD" id="cd00996">
    <property type="entry name" value="PBP2_AatB_like"/>
    <property type="match status" value="1"/>
</dbReference>
<protein>
    <submittedName>
        <fullName evidence="4">Extracellular solute-binding protein</fullName>
    </submittedName>
</protein>
<keyword evidence="5" id="KW-1185">Reference proteome</keyword>
<keyword evidence="1" id="KW-0732">Signal</keyword>